<comment type="caution">
    <text evidence="2">The sequence shown here is derived from an EMBL/GenBank/DDBJ whole genome shotgun (WGS) entry which is preliminary data.</text>
</comment>
<evidence type="ECO:0000256" key="1">
    <source>
        <dbReference type="SAM" id="SignalP"/>
    </source>
</evidence>
<organism evidence="2 3">
    <name type="scientific">Corallincola luteus</name>
    <dbReference type="NCBI Taxonomy" id="1775177"/>
    <lineage>
        <taxon>Bacteria</taxon>
        <taxon>Pseudomonadati</taxon>
        <taxon>Pseudomonadota</taxon>
        <taxon>Gammaproteobacteria</taxon>
        <taxon>Alteromonadales</taxon>
        <taxon>Psychromonadaceae</taxon>
        <taxon>Corallincola</taxon>
    </lineage>
</organism>
<dbReference type="Proteomes" id="UP000292554">
    <property type="component" value="Unassembled WGS sequence"/>
</dbReference>
<proteinExistence type="predicted"/>
<evidence type="ECO:0000313" key="3">
    <source>
        <dbReference type="Proteomes" id="UP000292554"/>
    </source>
</evidence>
<keyword evidence="3" id="KW-1185">Reference proteome</keyword>
<name>A0ABY2AFF4_9GAMM</name>
<dbReference type="RefSeq" id="WP_131417636.1">
    <property type="nucleotide sequence ID" value="NZ_SJXE01000020.1"/>
</dbReference>
<feature type="signal peptide" evidence="1">
    <location>
        <begin position="1"/>
        <end position="17"/>
    </location>
</feature>
<feature type="chain" id="PRO_5045305914" description="DNA pilot protein" evidence="1">
    <location>
        <begin position="18"/>
        <end position="409"/>
    </location>
</feature>
<accession>A0ABY2AFF4</accession>
<protein>
    <recommendedName>
        <fullName evidence="4">DNA pilot protein</fullName>
    </recommendedName>
</protein>
<keyword evidence="1" id="KW-0732">Signal</keyword>
<reference evidence="2 3" key="1">
    <citation type="submission" date="2019-02" db="EMBL/GenBank/DDBJ databases">
        <title>Corallincola luteus sp. nov., a marine bacterium isolated from surface sediment of Bohai Sea in China.</title>
        <authorList>
            <person name="Ren Q."/>
        </authorList>
    </citation>
    <scope>NUCLEOTIDE SEQUENCE [LARGE SCALE GENOMIC DNA]</scope>
    <source>
        <strain evidence="2 3">DASS28</strain>
    </source>
</reference>
<gene>
    <name evidence="2" type="ORF">EZV61_19195</name>
</gene>
<evidence type="ECO:0000313" key="2">
    <source>
        <dbReference type="EMBL" id="TCI01123.1"/>
    </source>
</evidence>
<sequence>MAPAVIAALVAAGSSLAGNLFGSSSTKSTNATNRSINQMNNDFNAAEAVKNRDFITSERNAQNQWNLDQWNRENEYNSPEAQRARLEAAGLNPYLMMSGGNAGTAGSVVGGSTGSGSQASSSAAPAQIPFIPDLSGMGSSVLDGINSYFENKQKKEATRGSRLHNNLLDIFGPDRNKAEIASLLDGRFEYLNPAYAKGRFTEAPNLLGVDLSTRAAELQRLNAEIDMTRASETLSYLNANAQRILNDYLPSQQQGELMAKAASVFSQYALGKLSLQKLKSEVAHQFLMYTQADNLSEITRGQFLQNEHDVETFASRVKGRKATEKIAHETADAIIDAMIEENRYNKQYYSLMGSAARDLFDFSFDTAKYNARNARENWKLSRKNRRWYGFKAITGAMRDVGIGAGALND</sequence>
<evidence type="ECO:0008006" key="4">
    <source>
        <dbReference type="Google" id="ProtNLM"/>
    </source>
</evidence>
<dbReference type="EMBL" id="SJXE01000020">
    <property type="protein sequence ID" value="TCI01123.1"/>
    <property type="molecule type" value="Genomic_DNA"/>
</dbReference>